<keyword evidence="2" id="KW-0472">Membrane</keyword>
<gene>
    <name evidence="4" type="ORF">GCM10009751_38310</name>
</gene>
<proteinExistence type="predicted"/>
<feature type="transmembrane region" description="Helical" evidence="2">
    <location>
        <begin position="33"/>
        <end position="56"/>
    </location>
</feature>
<organism evidence="4 5">
    <name type="scientific">Myceligenerans crystallogenes</name>
    <dbReference type="NCBI Taxonomy" id="316335"/>
    <lineage>
        <taxon>Bacteria</taxon>
        <taxon>Bacillati</taxon>
        <taxon>Actinomycetota</taxon>
        <taxon>Actinomycetes</taxon>
        <taxon>Micrococcales</taxon>
        <taxon>Promicromonosporaceae</taxon>
        <taxon>Myceligenerans</taxon>
    </lineage>
</organism>
<keyword evidence="2" id="KW-0812">Transmembrane</keyword>
<dbReference type="RefSeq" id="WP_344106154.1">
    <property type="nucleotide sequence ID" value="NZ_BAAANL010000010.1"/>
</dbReference>
<dbReference type="Proteomes" id="UP001501094">
    <property type="component" value="Unassembled WGS sequence"/>
</dbReference>
<name>A0ABN2NM33_9MICO</name>
<dbReference type="EMBL" id="BAAANL010000010">
    <property type="protein sequence ID" value="GAA1874999.1"/>
    <property type="molecule type" value="Genomic_DNA"/>
</dbReference>
<evidence type="ECO:0000313" key="4">
    <source>
        <dbReference type="EMBL" id="GAA1874999.1"/>
    </source>
</evidence>
<feature type="region of interest" description="Disordered" evidence="1">
    <location>
        <begin position="169"/>
        <end position="216"/>
    </location>
</feature>
<dbReference type="PANTHER" id="PTHR37938">
    <property type="entry name" value="BLL0215 PROTEIN"/>
    <property type="match status" value="1"/>
</dbReference>
<keyword evidence="5" id="KW-1185">Reference proteome</keyword>
<reference evidence="4 5" key="1">
    <citation type="journal article" date="2019" name="Int. J. Syst. Evol. Microbiol.">
        <title>The Global Catalogue of Microorganisms (GCM) 10K type strain sequencing project: providing services to taxonomists for standard genome sequencing and annotation.</title>
        <authorList>
            <consortium name="The Broad Institute Genomics Platform"/>
            <consortium name="The Broad Institute Genome Sequencing Center for Infectious Disease"/>
            <person name="Wu L."/>
            <person name="Ma J."/>
        </authorList>
    </citation>
    <scope>NUCLEOTIDE SEQUENCE [LARGE SCALE GENOMIC DNA]</scope>
    <source>
        <strain evidence="4 5">JCM 14326</strain>
    </source>
</reference>
<protein>
    <recommendedName>
        <fullName evidence="3">YdbS-like PH domain-containing protein</fullName>
    </recommendedName>
</protein>
<sequence>MSGTEDFLRRHRGLRKYVLSGEEIVFATHRHWILLWEPALTTVGSFALLVAIFLGASSGMRDVLVWLFWAWALVALRFVWKYVEWRQDWLLMTKLRLMSVTGFLVQTVATMPRDKVTDIGYRQNLLGQLLNYGTFHFESAGQEQELNTVDYVPSSATLYRALMEDLFHPTPEKEPRPVAMPPSIMPPRQEEADDDAGIPSTPRTQRIKVRPVDPAG</sequence>
<dbReference type="PANTHER" id="PTHR37938:SF1">
    <property type="entry name" value="BLL0215 PROTEIN"/>
    <property type="match status" value="1"/>
</dbReference>
<feature type="transmembrane region" description="Helical" evidence="2">
    <location>
        <begin position="63"/>
        <end position="83"/>
    </location>
</feature>
<evidence type="ECO:0000313" key="5">
    <source>
        <dbReference type="Proteomes" id="UP001501094"/>
    </source>
</evidence>
<accession>A0ABN2NM33</accession>
<evidence type="ECO:0000259" key="3">
    <source>
        <dbReference type="Pfam" id="PF03703"/>
    </source>
</evidence>
<feature type="domain" description="YdbS-like PH" evidence="3">
    <location>
        <begin position="85"/>
        <end position="144"/>
    </location>
</feature>
<comment type="caution">
    <text evidence="4">The sequence shown here is derived from an EMBL/GenBank/DDBJ whole genome shotgun (WGS) entry which is preliminary data.</text>
</comment>
<keyword evidence="2" id="KW-1133">Transmembrane helix</keyword>
<evidence type="ECO:0000256" key="1">
    <source>
        <dbReference type="SAM" id="MobiDB-lite"/>
    </source>
</evidence>
<evidence type="ECO:0000256" key="2">
    <source>
        <dbReference type="SAM" id="Phobius"/>
    </source>
</evidence>
<dbReference type="Pfam" id="PF03703">
    <property type="entry name" value="bPH_2"/>
    <property type="match status" value="1"/>
</dbReference>
<dbReference type="InterPro" id="IPR005182">
    <property type="entry name" value="YdbS-like_PH"/>
</dbReference>